<keyword evidence="11" id="KW-0067">ATP-binding</keyword>
<comment type="similarity">
    <text evidence="3 19">Belongs to the ATP-dependent DNA ligase family.</text>
</comment>
<keyword evidence="10" id="KW-0227">DNA damage</keyword>
<dbReference type="PROSITE" id="PS50172">
    <property type="entry name" value="BRCT"/>
    <property type="match status" value="2"/>
</dbReference>
<name>A0ABM4C437_HYDVU</name>
<dbReference type="InterPro" id="IPR012310">
    <property type="entry name" value="DNA_ligase_ATP-dep_cent"/>
</dbReference>
<evidence type="ECO:0000256" key="13">
    <source>
        <dbReference type="ARBA" id="ARBA00023172"/>
    </source>
</evidence>
<evidence type="ECO:0000256" key="11">
    <source>
        <dbReference type="ARBA" id="ARBA00022840"/>
    </source>
</evidence>
<dbReference type="SMART" id="SM00292">
    <property type="entry name" value="BRCT"/>
    <property type="match status" value="2"/>
</dbReference>
<reference evidence="23" key="1">
    <citation type="submission" date="2025-08" db="UniProtKB">
        <authorList>
            <consortium name="RefSeq"/>
        </authorList>
    </citation>
    <scope>IDENTIFICATION</scope>
</reference>
<protein>
    <recommendedName>
        <fullName evidence="5">DNA ligase 4</fullName>
        <ecNumber evidence="4">6.5.1.1</ecNumber>
    </recommendedName>
    <alternativeName>
        <fullName evidence="17">DNA ligase IV</fullName>
    </alternativeName>
    <alternativeName>
        <fullName evidence="16">Polydeoxyribonucleotide synthase [ATP] 4</fullName>
    </alternativeName>
</protein>
<evidence type="ECO:0000256" key="8">
    <source>
        <dbReference type="ARBA" id="ARBA00022737"/>
    </source>
</evidence>
<dbReference type="Pfam" id="PF00533">
    <property type="entry name" value="BRCT"/>
    <property type="match status" value="1"/>
</dbReference>
<dbReference type="GeneID" id="100212302"/>
<feature type="domain" description="ATP-dependent DNA ligase family profile" evidence="20">
    <location>
        <begin position="354"/>
        <end position="483"/>
    </location>
</feature>
<dbReference type="PROSITE" id="PS50160">
    <property type="entry name" value="DNA_LIGASE_A3"/>
    <property type="match status" value="1"/>
</dbReference>
<dbReference type="SUPFAM" id="SSF117018">
    <property type="entry name" value="ATP-dependent DNA ligase DNA-binding domain"/>
    <property type="match status" value="1"/>
</dbReference>
<dbReference type="SUPFAM" id="SSF56091">
    <property type="entry name" value="DNA ligase/mRNA capping enzyme, catalytic domain"/>
    <property type="match status" value="1"/>
</dbReference>
<dbReference type="InterPro" id="IPR036420">
    <property type="entry name" value="BRCT_dom_sf"/>
</dbReference>
<evidence type="ECO:0000256" key="9">
    <source>
        <dbReference type="ARBA" id="ARBA00022741"/>
    </source>
</evidence>
<evidence type="ECO:0000256" key="7">
    <source>
        <dbReference type="ARBA" id="ARBA00022723"/>
    </source>
</evidence>
<keyword evidence="9" id="KW-0547">Nucleotide-binding</keyword>
<evidence type="ECO:0000256" key="19">
    <source>
        <dbReference type="RuleBase" id="RU004196"/>
    </source>
</evidence>
<comment type="catalytic activity">
    <reaction evidence="18">
        <text>ATP + (deoxyribonucleotide)n-3'-hydroxyl + 5'-phospho-(deoxyribonucleotide)m = (deoxyribonucleotide)n+m + AMP + diphosphate.</text>
        <dbReference type="EC" id="6.5.1.1"/>
    </reaction>
</comment>
<evidence type="ECO:0000256" key="12">
    <source>
        <dbReference type="ARBA" id="ARBA00022842"/>
    </source>
</evidence>
<dbReference type="Gene3D" id="1.10.3260.10">
    <property type="entry name" value="DNA ligase, ATP-dependent, N-terminal domain"/>
    <property type="match status" value="1"/>
</dbReference>
<dbReference type="Gene3D" id="3.40.50.10190">
    <property type="entry name" value="BRCT domain"/>
    <property type="match status" value="2"/>
</dbReference>
<feature type="domain" description="BRCT" evidence="21">
    <location>
        <begin position="800"/>
        <end position="890"/>
    </location>
</feature>
<feature type="domain" description="BRCT" evidence="21">
    <location>
        <begin position="653"/>
        <end position="742"/>
    </location>
</feature>
<dbReference type="Pfam" id="PF04679">
    <property type="entry name" value="DNA_ligase_A_C"/>
    <property type="match status" value="1"/>
</dbReference>
<evidence type="ECO:0000256" key="15">
    <source>
        <dbReference type="ARBA" id="ARBA00023242"/>
    </source>
</evidence>
<keyword evidence="14" id="KW-0234">DNA repair</keyword>
<dbReference type="InterPro" id="IPR029710">
    <property type="entry name" value="LIG4"/>
</dbReference>
<evidence type="ECO:0000256" key="10">
    <source>
        <dbReference type="ARBA" id="ARBA00022763"/>
    </source>
</evidence>
<dbReference type="InterPro" id="IPR044125">
    <property type="entry name" value="Adenylation_DNA_ligase_IV"/>
</dbReference>
<organism evidence="22 23">
    <name type="scientific">Hydra vulgaris</name>
    <name type="common">Hydra</name>
    <name type="synonym">Hydra attenuata</name>
    <dbReference type="NCBI Taxonomy" id="6087"/>
    <lineage>
        <taxon>Eukaryota</taxon>
        <taxon>Metazoa</taxon>
        <taxon>Cnidaria</taxon>
        <taxon>Hydrozoa</taxon>
        <taxon>Hydroidolina</taxon>
        <taxon>Anthoathecata</taxon>
        <taxon>Aplanulata</taxon>
        <taxon>Hydridae</taxon>
        <taxon>Hydra</taxon>
    </lineage>
</organism>
<dbReference type="Proteomes" id="UP001652625">
    <property type="component" value="Chromosome 06"/>
</dbReference>
<dbReference type="InterPro" id="IPR012340">
    <property type="entry name" value="NA-bd_OB-fold"/>
</dbReference>
<dbReference type="EC" id="6.5.1.1" evidence="4"/>
<dbReference type="Gene3D" id="3.30.470.30">
    <property type="entry name" value="DNA ligase/mRNA capping enzyme"/>
    <property type="match status" value="1"/>
</dbReference>
<keyword evidence="6 23" id="KW-0436">Ligase</keyword>
<keyword evidence="22" id="KW-1185">Reference proteome</keyword>
<dbReference type="PANTHER" id="PTHR45997:SF1">
    <property type="entry name" value="DNA LIGASE 4"/>
    <property type="match status" value="1"/>
</dbReference>
<dbReference type="Pfam" id="PF04675">
    <property type="entry name" value="DNA_ligase_A_N"/>
    <property type="match status" value="1"/>
</dbReference>
<keyword evidence="15" id="KW-0539">Nucleus</keyword>
<dbReference type="RefSeq" id="XP_065656328.1">
    <property type="nucleotide sequence ID" value="XM_065800256.1"/>
</dbReference>
<keyword evidence="12" id="KW-0460">Magnesium</keyword>
<comment type="cofactor">
    <cofactor evidence="1">
        <name>Mg(2+)</name>
        <dbReference type="ChEBI" id="CHEBI:18420"/>
    </cofactor>
</comment>
<proteinExistence type="inferred from homology"/>
<dbReference type="Pfam" id="PF01068">
    <property type="entry name" value="DNA_ligase_A_M"/>
    <property type="match status" value="1"/>
</dbReference>
<dbReference type="PANTHER" id="PTHR45997">
    <property type="entry name" value="DNA LIGASE 4"/>
    <property type="match status" value="1"/>
</dbReference>
<dbReference type="InterPro" id="IPR000977">
    <property type="entry name" value="DNA_ligase_ATP-dep"/>
</dbReference>
<evidence type="ECO:0000313" key="22">
    <source>
        <dbReference type="Proteomes" id="UP001652625"/>
    </source>
</evidence>
<evidence type="ECO:0000256" key="17">
    <source>
        <dbReference type="ARBA" id="ARBA00031942"/>
    </source>
</evidence>
<dbReference type="InterPro" id="IPR012309">
    <property type="entry name" value="DNA_ligase_ATP-dep_C"/>
</dbReference>
<dbReference type="CDD" id="cd17722">
    <property type="entry name" value="BRCT_DNA_ligase_IV_rpt1"/>
    <property type="match status" value="1"/>
</dbReference>
<evidence type="ECO:0000256" key="5">
    <source>
        <dbReference type="ARBA" id="ARBA00022073"/>
    </source>
</evidence>
<gene>
    <name evidence="23" type="primary">LOC100212302</name>
</gene>
<evidence type="ECO:0000256" key="14">
    <source>
        <dbReference type="ARBA" id="ARBA00023204"/>
    </source>
</evidence>
<evidence type="ECO:0000256" key="1">
    <source>
        <dbReference type="ARBA" id="ARBA00001946"/>
    </source>
</evidence>
<evidence type="ECO:0000313" key="23">
    <source>
        <dbReference type="RefSeq" id="XP_065656328.1"/>
    </source>
</evidence>
<dbReference type="SUPFAM" id="SSF52113">
    <property type="entry name" value="BRCT domain"/>
    <property type="match status" value="2"/>
</dbReference>
<evidence type="ECO:0000256" key="2">
    <source>
        <dbReference type="ARBA" id="ARBA00004123"/>
    </source>
</evidence>
<sequence>MSIQTVDSQVSFSDFVKLVEKISNTAGKEKKQDIFKKFLSRWREKHKQLHGEEKTSDSLYPVIRIILPHLDKDRSYGLKEIFLAKYYIEVLNISKDSTDGISLLSYKTPKLGKQGAGDFASIVYAALKNRCPDKGRLTIADVNECLDIIASANSEKKRDLVKKEIKKMIQNCCALEQKWIIRILLKEIRLGMSENTILPLFHPDALELYNISNSLHKVCLDLHDLNITLNKKKILLMSPFRPMLGMRSTIDNIVKVLKHSEFFIETKIDGERIQLHKNGEQYAYFSRNANDYSEIFGCTKYSGTLTQYINMFFKTDIKTCILDGEMVVYCVETNSFMLKGSNVDVKAELPSGLQPCFVVFDVLMINDIELANILLKDRINKLVSVFDAMPGRIEVVDRKIGQNKEDIINAVNNAIDKCEEGIVVKDPLSLYVPNKRNGSGWYKLKPEYIDSLSDDLDLIIIGGQFGSGHRGGMISHFLLGVAVKTDEGSDAKPNYFKTFAAVGSGYTDKELSSLCSKLDKYWQKFDSKRLPSMIEFTSGCKEKPDVWIEPDKSVIVQVKAAEIIVTDKYAFGYTLRFPRLERFRYDKSWYECMTTEDINDLKKAACGKLTSKHIESETSTTSNKKKRRLDDHVDFPVAIGKQFKAADVSNINESSSAFKGKEFCVINGSLTCTKQQLEEKIVEMSGVFVQNPGEDTYCVIADKVNVRVKHIMGSGKCDVVKVTWLLECYEKKALLPFCPKYMHYSTTKTLALFEVDFDKFGDHYLEDINPSTLSDIFSHMNADNLNAENIAELDEHYTISSAGLFRRHKLYLASKLHSFVSLEFRFYGGTLCNQLNVASHVLVDESDPETLVNIRQLIRNLQKKPHVVTASWIRDCIDFKRLIAEGPYEPK</sequence>
<dbReference type="InterPro" id="IPR036599">
    <property type="entry name" value="DNA_ligase_N_sf"/>
</dbReference>
<evidence type="ECO:0000259" key="20">
    <source>
        <dbReference type="PROSITE" id="PS50160"/>
    </source>
</evidence>
<dbReference type="InterPro" id="IPR001357">
    <property type="entry name" value="BRCT_dom"/>
</dbReference>
<evidence type="ECO:0000256" key="4">
    <source>
        <dbReference type="ARBA" id="ARBA00012727"/>
    </source>
</evidence>
<keyword evidence="7" id="KW-0479">Metal-binding</keyword>
<dbReference type="Gene3D" id="2.40.50.140">
    <property type="entry name" value="Nucleic acid-binding proteins"/>
    <property type="match status" value="1"/>
</dbReference>
<evidence type="ECO:0000256" key="6">
    <source>
        <dbReference type="ARBA" id="ARBA00022598"/>
    </source>
</evidence>
<dbReference type="InterPro" id="IPR012308">
    <property type="entry name" value="DNA_ligase_ATP-dep_N"/>
</dbReference>
<evidence type="ECO:0000256" key="3">
    <source>
        <dbReference type="ARBA" id="ARBA00007572"/>
    </source>
</evidence>
<comment type="subcellular location">
    <subcellularLocation>
        <location evidence="2">Nucleus</location>
    </subcellularLocation>
</comment>
<evidence type="ECO:0000256" key="16">
    <source>
        <dbReference type="ARBA" id="ARBA00030676"/>
    </source>
</evidence>
<keyword evidence="13" id="KW-0233">DNA recombination</keyword>
<dbReference type="SUPFAM" id="SSF50249">
    <property type="entry name" value="Nucleic acid-binding proteins"/>
    <property type="match status" value="1"/>
</dbReference>
<accession>A0ABM4C437</accession>
<keyword evidence="8" id="KW-0677">Repeat</keyword>
<dbReference type="CDD" id="cd07903">
    <property type="entry name" value="Adenylation_DNA_ligase_IV"/>
    <property type="match status" value="1"/>
</dbReference>
<dbReference type="GO" id="GO:0016874">
    <property type="term" value="F:ligase activity"/>
    <property type="evidence" value="ECO:0007669"/>
    <property type="project" value="UniProtKB-KW"/>
</dbReference>
<dbReference type="NCBIfam" id="TIGR00574">
    <property type="entry name" value="dnl1"/>
    <property type="match status" value="1"/>
</dbReference>
<evidence type="ECO:0000259" key="21">
    <source>
        <dbReference type="PROSITE" id="PS50172"/>
    </source>
</evidence>
<evidence type="ECO:0000256" key="18">
    <source>
        <dbReference type="ARBA" id="ARBA00034003"/>
    </source>
</evidence>
<dbReference type="CDD" id="cd07968">
    <property type="entry name" value="OBF_DNA_ligase_IV"/>
    <property type="match status" value="1"/>
</dbReference>